<organism evidence="1 2">
    <name type="scientific">Cylindrotheca closterium</name>
    <dbReference type="NCBI Taxonomy" id="2856"/>
    <lineage>
        <taxon>Eukaryota</taxon>
        <taxon>Sar</taxon>
        <taxon>Stramenopiles</taxon>
        <taxon>Ochrophyta</taxon>
        <taxon>Bacillariophyta</taxon>
        <taxon>Bacillariophyceae</taxon>
        <taxon>Bacillariophycidae</taxon>
        <taxon>Bacillariales</taxon>
        <taxon>Bacillariaceae</taxon>
        <taxon>Cylindrotheca</taxon>
    </lineage>
</organism>
<comment type="caution">
    <text evidence="1">The sequence shown here is derived from an EMBL/GenBank/DDBJ whole genome shotgun (WGS) entry which is preliminary data.</text>
</comment>
<dbReference type="PANTHER" id="PTHR42254">
    <property type="entry name" value="METALLOPHOS DOMAIN-CONTAINING PROTEIN"/>
    <property type="match status" value="1"/>
</dbReference>
<evidence type="ECO:0000313" key="1">
    <source>
        <dbReference type="EMBL" id="CAJ1935207.1"/>
    </source>
</evidence>
<gene>
    <name evidence="1" type="ORF">CYCCA115_LOCUS4543</name>
</gene>
<dbReference type="EMBL" id="CAKOGP040000446">
    <property type="protein sequence ID" value="CAJ1935207.1"/>
    <property type="molecule type" value="Genomic_DNA"/>
</dbReference>
<name>A0AAD2FFS5_9STRA</name>
<dbReference type="SUPFAM" id="SSF56300">
    <property type="entry name" value="Metallo-dependent phosphatases"/>
    <property type="match status" value="1"/>
</dbReference>
<evidence type="ECO:0000313" key="2">
    <source>
        <dbReference type="Proteomes" id="UP001295423"/>
    </source>
</evidence>
<dbReference type="Proteomes" id="UP001295423">
    <property type="component" value="Unassembled WGS sequence"/>
</dbReference>
<evidence type="ECO:0008006" key="3">
    <source>
        <dbReference type="Google" id="ProtNLM"/>
    </source>
</evidence>
<dbReference type="PANTHER" id="PTHR42254:SF1">
    <property type="entry name" value="CALCINEURIN-LIKE PHOSPHOESTERASE DOMAIN-CONTAINING PROTEIN"/>
    <property type="match status" value="1"/>
</dbReference>
<sequence length="557" mass="62371">MSEENDLIPSPFRLAYITDVEGNLNYFLKFVESCPILTVQFQYRTITTSEFQADDDIQALELDFCQPTATDDHSTDNYHFVFGGDSVDKGTGDIRLNRCLVAFKKKHPTRVFLLVGNRDLNKLRFSAELSEAELGRDLNTIPGPHWDPSAPTLAEYLQRLVADKSQVDLESLHTRVNKLKYMLKHTLGCPKTFEFRRQELSILQNRSADAITDDQVVDNFIFEVQEGSLHDYFHHAQVAVIIGNTLFCHGAVDKDTMQFVPSPQSKFENPPSKPTPWKVIPNVHEWVDALNEFYQLGLKDHAERPYWNDDFTSRGGESLMALQNRPAMWGRSIISNCYGDGGCITTRHAAEHRKDPQRLQEETKNNPLCFEKVCSDPLDPIVASWLSKQGIQRVVVGHKPTGDCPSVLSSVYTGVEIVSADTSFSDTSSEDNRGAATGVVQLSGFSSTDNQLQLSGILQNGTSYSCAFARLQSKELATATESQAIDGTTHNIESLKGDIFLGRQLKDGDWWIKVRTGSAEDDLYCLTRGNGRKVEYKSVPASSIDEDMLTGMAKEFR</sequence>
<proteinExistence type="predicted"/>
<dbReference type="InterPro" id="IPR029052">
    <property type="entry name" value="Metallo-depent_PP-like"/>
</dbReference>
<reference evidence="1" key="1">
    <citation type="submission" date="2023-08" db="EMBL/GenBank/DDBJ databases">
        <authorList>
            <person name="Audoor S."/>
            <person name="Bilcke G."/>
        </authorList>
    </citation>
    <scope>NUCLEOTIDE SEQUENCE</scope>
</reference>
<protein>
    <recommendedName>
        <fullName evidence="3">Calcineurin-like phosphoesterase domain-containing protein</fullName>
    </recommendedName>
</protein>
<dbReference type="Gene3D" id="3.60.21.10">
    <property type="match status" value="1"/>
</dbReference>
<accession>A0AAD2FFS5</accession>
<dbReference type="AlphaFoldDB" id="A0AAD2FFS5"/>
<keyword evidence="2" id="KW-1185">Reference proteome</keyword>